<dbReference type="EMBL" id="QFFJ01000002">
    <property type="protein sequence ID" value="RBL89993.1"/>
    <property type="molecule type" value="Genomic_DNA"/>
</dbReference>
<accession>A0A365XUI1</accession>
<proteinExistence type="predicted"/>
<dbReference type="InterPro" id="IPR037883">
    <property type="entry name" value="Knr4/Smi1-like_sf"/>
</dbReference>
<reference evidence="1 2" key="1">
    <citation type="submission" date="2018-05" db="EMBL/GenBank/DDBJ databases">
        <title>Chitinophaga sp. K3CV102501T nov., isolated from isolated from a monsoon evergreen broad-leaved forest soil.</title>
        <authorList>
            <person name="Lv Y."/>
        </authorList>
    </citation>
    <scope>NUCLEOTIDE SEQUENCE [LARGE SCALE GENOMIC DNA]</scope>
    <source>
        <strain evidence="1 2">GDMCC 1.1325</strain>
    </source>
</reference>
<organism evidence="1 2">
    <name type="scientific">Chitinophaga flava</name>
    <dbReference type="NCBI Taxonomy" id="2259036"/>
    <lineage>
        <taxon>Bacteria</taxon>
        <taxon>Pseudomonadati</taxon>
        <taxon>Bacteroidota</taxon>
        <taxon>Chitinophagia</taxon>
        <taxon>Chitinophagales</taxon>
        <taxon>Chitinophagaceae</taxon>
        <taxon>Chitinophaga</taxon>
    </lineage>
</organism>
<dbReference type="Gene3D" id="3.40.1580.10">
    <property type="entry name" value="SMI1/KNR4-like"/>
    <property type="match status" value="1"/>
</dbReference>
<dbReference type="RefSeq" id="WP_113618743.1">
    <property type="nucleotide sequence ID" value="NZ_QFFJ01000002.1"/>
</dbReference>
<evidence type="ECO:0000313" key="2">
    <source>
        <dbReference type="Proteomes" id="UP000253410"/>
    </source>
</evidence>
<dbReference type="OrthoDB" id="1494259at2"/>
<keyword evidence="2" id="KW-1185">Reference proteome</keyword>
<dbReference type="AlphaFoldDB" id="A0A365XUI1"/>
<evidence type="ECO:0000313" key="1">
    <source>
        <dbReference type="EMBL" id="RBL89993.1"/>
    </source>
</evidence>
<protein>
    <recommendedName>
        <fullName evidence="3">SMI1/KNR4 family protein</fullName>
    </recommendedName>
</protein>
<gene>
    <name evidence="1" type="ORF">DF182_26325</name>
</gene>
<dbReference type="SUPFAM" id="SSF160631">
    <property type="entry name" value="SMI1/KNR4-like"/>
    <property type="match status" value="1"/>
</dbReference>
<dbReference type="Proteomes" id="UP000253410">
    <property type="component" value="Unassembled WGS sequence"/>
</dbReference>
<sequence>MRSGFELFKTRKQEESIDIATLEQQYGIQLPPLYKLFVSTFHLDRKVLAGERYFDTTIQNYREAAMVAYYPLLNDPEKVLDISLMYDLEFNLIMWQNNYQREPEWMDYGFFKITDIGMGGGLYVGTRDENKDKIFRIVWDWDEPYDEICDNIFELVRGLTLVYDPNDPPHGITSYDQLYKNWGDEYWQIRS</sequence>
<comment type="caution">
    <text evidence="1">The sequence shown here is derived from an EMBL/GenBank/DDBJ whole genome shotgun (WGS) entry which is preliminary data.</text>
</comment>
<name>A0A365XUI1_9BACT</name>
<evidence type="ECO:0008006" key="3">
    <source>
        <dbReference type="Google" id="ProtNLM"/>
    </source>
</evidence>